<dbReference type="AlphaFoldDB" id="A0A0E0GX56"/>
<accession>A0A0E0GX56</accession>
<dbReference type="PANTHER" id="PTHR36766:SF70">
    <property type="entry name" value="DISEASE RESISTANCE PROTEIN RGA4"/>
    <property type="match status" value="1"/>
</dbReference>
<dbReference type="HOGENOM" id="CLU_063338_0_0_1"/>
<feature type="signal peptide" evidence="1">
    <location>
        <begin position="1"/>
        <end position="23"/>
    </location>
</feature>
<dbReference type="InterPro" id="IPR032675">
    <property type="entry name" value="LRR_dom_sf"/>
</dbReference>
<dbReference type="EnsemblPlants" id="ONIVA04G00530.3">
    <property type="protein sequence ID" value="ONIVA04G00530.3"/>
    <property type="gene ID" value="ONIVA04G00530"/>
</dbReference>
<dbReference type="Gramene" id="ONIVA04G00530.3">
    <property type="protein sequence ID" value="ONIVA04G00530.3"/>
    <property type="gene ID" value="ONIVA04G00530"/>
</dbReference>
<feature type="chain" id="PRO_5002360862" evidence="1">
    <location>
        <begin position="24"/>
        <end position="372"/>
    </location>
</feature>
<sequence>MRSAGLMWHKLCDQQLLATLAVAADQIGQPVTPQPPNNPCVILHKHKKSHSIDPPKAMGALLQMRQPHEILEGLCPPSQLTELEIYGYGGVKLADEQPDKLDTILLDIFGRCDELPTRLVRGQLRQEDYSLFPFPTSVERLVIADCAITDTVLQNYLRNSASLTWLFLSGLPFITSIPSEVMKSLTMLQELFIISCAQITCLQGLNHLSSFRSLDISQCPNLMMDLKEDEKLRVLRALTTDDIHLVPQLLSREGFTSLQSLTFRFVGSEEQMEEEMLAQFSSLTSLSLCSCMWNRLPENLANLTCLQELRLHNCKNIMSLPTLPVSLRGLILNACDQSFVKSSQKVGHPNYQKIAHVPSTPSVLKCLTPLTF</sequence>
<evidence type="ECO:0000313" key="2">
    <source>
        <dbReference type="EnsemblPlants" id="ONIVA04G00530.3"/>
    </source>
</evidence>
<name>A0A0E0GX56_ORYNI</name>
<dbReference type="Gene3D" id="3.80.10.10">
    <property type="entry name" value="Ribonuclease Inhibitor"/>
    <property type="match status" value="2"/>
</dbReference>
<keyword evidence="3" id="KW-1185">Reference proteome</keyword>
<dbReference type="Proteomes" id="UP000006591">
    <property type="component" value="Chromosome 4"/>
</dbReference>
<evidence type="ECO:0000256" key="1">
    <source>
        <dbReference type="SAM" id="SignalP"/>
    </source>
</evidence>
<proteinExistence type="predicted"/>
<reference evidence="2" key="2">
    <citation type="submission" date="2018-04" db="EMBL/GenBank/DDBJ databases">
        <title>OnivRS2 (Oryza nivara Reference Sequence Version 2).</title>
        <authorList>
            <person name="Zhang J."/>
            <person name="Kudrna D."/>
            <person name="Lee S."/>
            <person name="Talag J."/>
            <person name="Rajasekar S."/>
            <person name="Welchert J."/>
            <person name="Hsing Y.-I."/>
            <person name="Wing R.A."/>
        </authorList>
    </citation>
    <scope>NUCLEOTIDE SEQUENCE [LARGE SCALE GENOMIC DNA]</scope>
    <source>
        <strain evidence="2">SL10</strain>
    </source>
</reference>
<dbReference type="PANTHER" id="PTHR36766">
    <property type="entry name" value="PLANT BROAD-SPECTRUM MILDEW RESISTANCE PROTEIN RPW8"/>
    <property type="match status" value="1"/>
</dbReference>
<dbReference type="SUPFAM" id="SSF52058">
    <property type="entry name" value="L domain-like"/>
    <property type="match status" value="1"/>
</dbReference>
<organism evidence="2">
    <name type="scientific">Oryza nivara</name>
    <name type="common">Indian wild rice</name>
    <name type="synonym">Oryza sativa f. spontanea</name>
    <dbReference type="NCBI Taxonomy" id="4536"/>
    <lineage>
        <taxon>Eukaryota</taxon>
        <taxon>Viridiplantae</taxon>
        <taxon>Streptophyta</taxon>
        <taxon>Embryophyta</taxon>
        <taxon>Tracheophyta</taxon>
        <taxon>Spermatophyta</taxon>
        <taxon>Magnoliopsida</taxon>
        <taxon>Liliopsida</taxon>
        <taxon>Poales</taxon>
        <taxon>Poaceae</taxon>
        <taxon>BOP clade</taxon>
        <taxon>Oryzoideae</taxon>
        <taxon>Oryzeae</taxon>
        <taxon>Oryzinae</taxon>
        <taxon>Oryza</taxon>
    </lineage>
</organism>
<protein>
    <submittedName>
        <fullName evidence="2">Uncharacterized protein</fullName>
    </submittedName>
</protein>
<reference evidence="2" key="1">
    <citation type="submission" date="2015-04" db="UniProtKB">
        <authorList>
            <consortium name="EnsemblPlants"/>
        </authorList>
    </citation>
    <scope>IDENTIFICATION</scope>
    <source>
        <strain evidence="2">SL10</strain>
    </source>
</reference>
<evidence type="ECO:0000313" key="3">
    <source>
        <dbReference type="Proteomes" id="UP000006591"/>
    </source>
</evidence>
<keyword evidence="1" id="KW-0732">Signal</keyword>